<proteinExistence type="predicted"/>
<organism evidence="3 4">
    <name type="scientific">Hymenobacter profundi</name>
    <dbReference type="NCBI Taxonomy" id="1982110"/>
    <lineage>
        <taxon>Bacteria</taxon>
        <taxon>Pseudomonadati</taxon>
        <taxon>Bacteroidota</taxon>
        <taxon>Cytophagia</taxon>
        <taxon>Cytophagales</taxon>
        <taxon>Hymenobacteraceae</taxon>
        <taxon>Hymenobacter</taxon>
    </lineage>
</organism>
<dbReference type="RefSeq" id="WP_219158680.1">
    <property type="nucleotide sequence ID" value="NZ_JAHWGL010000033.1"/>
</dbReference>
<protein>
    <submittedName>
        <fullName evidence="3">PAS domain-containing protein</fullName>
    </submittedName>
</protein>
<keyword evidence="4" id="KW-1185">Reference proteome</keyword>
<feature type="domain" description="PAC" evidence="2">
    <location>
        <begin position="89"/>
        <end position="143"/>
    </location>
</feature>
<gene>
    <name evidence="3" type="ORF">KYK14_09805</name>
</gene>
<evidence type="ECO:0000313" key="3">
    <source>
        <dbReference type="EMBL" id="MBW3128843.1"/>
    </source>
</evidence>
<name>A0ABS6WZA2_9BACT</name>
<accession>A0ABS6WZA2</accession>
<evidence type="ECO:0000313" key="4">
    <source>
        <dbReference type="Proteomes" id="UP000826188"/>
    </source>
</evidence>
<evidence type="ECO:0000259" key="2">
    <source>
        <dbReference type="PROSITE" id="PS50113"/>
    </source>
</evidence>
<evidence type="ECO:0000256" key="1">
    <source>
        <dbReference type="SAM" id="Coils"/>
    </source>
</evidence>
<sequence>MTLPPLDLLPVFNAQPGATLLLSPDWVILGASDDYLAATLTERTTIVGQHIFDAFPDNPETPEANAVANVRASLETVLATKQPHAMAPQHYDVPDRTRPGRFIERHWQPRHTPVLNAQGQVQCIIQSVQDITARRLAERQLRESQAAEQAAHAVAVQQRHRFREVLTQMPAYIAVYQGPDHIYQFVNPTYQSLFPHRSFLGRPFREGTPEAVELGIVALFDQVYRTGEPVYLREMEGWFDFHGNGQLVQVFLNISLHPLRDVGGHIDGVMDFTYDVSEQVRARQQVEQLNQQLEAARDEAEAERQRLTQVLMRMPANIALLRGPEHIYDLVNAEYERLFPARTTLGRTIREVIPDIEGQGFYELFDRVYETGEPFYEAETEAWADFAGTGEPQRRYYRTTFEPIRDAQGQVTEVLNFAV</sequence>
<dbReference type="EMBL" id="JAHWGL010000033">
    <property type="protein sequence ID" value="MBW3128843.1"/>
    <property type="molecule type" value="Genomic_DNA"/>
</dbReference>
<dbReference type="Pfam" id="PF08448">
    <property type="entry name" value="PAS_4"/>
    <property type="match status" value="3"/>
</dbReference>
<feature type="coiled-coil region" evidence="1">
    <location>
        <begin position="276"/>
        <end position="313"/>
    </location>
</feature>
<dbReference type="InterPro" id="IPR000700">
    <property type="entry name" value="PAS-assoc_C"/>
</dbReference>
<feature type="domain" description="PAC" evidence="2">
    <location>
        <begin position="233"/>
        <end position="288"/>
    </location>
</feature>
<dbReference type="InterPro" id="IPR013656">
    <property type="entry name" value="PAS_4"/>
</dbReference>
<reference evidence="3 4" key="1">
    <citation type="submission" date="2021-07" db="EMBL/GenBank/DDBJ databases">
        <title>Hymenobacter profundi sp. nov., isolated from deep-sea water.</title>
        <authorList>
            <person name="Kim M.K."/>
        </authorList>
    </citation>
    <scope>NUCLEOTIDE SEQUENCE [LARGE SCALE GENOMIC DNA]</scope>
    <source>
        <strain evidence="3 4">M2</strain>
    </source>
</reference>
<keyword evidence="1" id="KW-0175">Coiled coil</keyword>
<dbReference type="Proteomes" id="UP000826188">
    <property type="component" value="Unassembled WGS sequence"/>
</dbReference>
<comment type="caution">
    <text evidence="3">The sequence shown here is derived from an EMBL/GenBank/DDBJ whole genome shotgun (WGS) entry which is preliminary data.</text>
</comment>
<feature type="non-terminal residue" evidence="3">
    <location>
        <position position="419"/>
    </location>
</feature>
<dbReference type="PROSITE" id="PS50113">
    <property type="entry name" value="PAC"/>
    <property type="match status" value="2"/>
</dbReference>